<evidence type="ECO:0000313" key="3">
    <source>
        <dbReference type="EMBL" id="KUO04806.1"/>
    </source>
</evidence>
<dbReference type="GO" id="GO:0006508">
    <property type="term" value="P:proteolysis"/>
    <property type="evidence" value="ECO:0007669"/>
    <property type="project" value="InterPro"/>
</dbReference>
<proteinExistence type="predicted"/>
<dbReference type="InterPro" id="IPR050077">
    <property type="entry name" value="LexA_repressor"/>
</dbReference>
<evidence type="ECO:0000256" key="1">
    <source>
        <dbReference type="SAM" id="MobiDB-lite"/>
    </source>
</evidence>
<protein>
    <recommendedName>
        <fullName evidence="2">LexA repressor DNA-binding domain-containing protein</fullName>
    </recommendedName>
</protein>
<dbReference type="SUPFAM" id="SSF46785">
    <property type="entry name" value="Winged helix' DNA-binding domain"/>
    <property type="match status" value="1"/>
</dbReference>
<dbReference type="EMBL" id="LMWY01000010">
    <property type="protein sequence ID" value="KUO04806.1"/>
    <property type="molecule type" value="Genomic_DNA"/>
</dbReference>
<dbReference type="InterPro" id="IPR006199">
    <property type="entry name" value="LexA_DNA-bd_dom"/>
</dbReference>
<dbReference type="RefSeq" id="WP_062717715.1">
    <property type="nucleotide sequence ID" value="NZ_KQ948926.1"/>
</dbReference>
<dbReference type="GO" id="GO:0004252">
    <property type="term" value="F:serine-type endopeptidase activity"/>
    <property type="evidence" value="ECO:0007669"/>
    <property type="project" value="InterPro"/>
</dbReference>
<dbReference type="PANTHER" id="PTHR33516:SF2">
    <property type="entry name" value="LEXA REPRESSOR-RELATED"/>
    <property type="match status" value="1"/>
</dbReference>
<comment type="caution">
    <text evidence="3">The sequence shown here is derived from an EMBL/GenBank/DDBJ whole genome shotgun (WGS) entry which is preliminary data.</text>
</comment>
<dbReference type="STRING" id="661399.AQJ67_09865"/>
<dbReference type="Gene3D" id="1.10.10.10">
    <property type="entry name" value="Winged helix-like DNA-binding domain superfamily/Winged helix DNA-binding domain"/>
    <property type="match status" value="1"/>
</dbReference>
<name>A0A124IA77_9ACTN</name>
<dbReference type="InterPro" id="IPR036390">
    <property type="entry name" value="WH_DNA-bd_sf"/>
</dbReference>
<gene>
    <name evidence="3" type="ORF">AQJ67_09865</name>
</gene>
<organism evidence="3 4">
    <name type="scientific">Streptomyces caeruleatus</name>
    <dbReference type="NCBI Taxonomy" id="661399"/>
    <lineage>
        <taxon>Bacteria</taxon>
        <taxon>Bacillati</taxon>
        <taxon>Actinomycetota</taxon>
        <taxon>Actinomycetes</taxon>
        <taxon>Kitasatosporales</taxon>
        <taxon>Streptomycetaceae</taxon>
        <taxon>Streptomyces</taxon>
    </lineage>
</organism>
<keyword evidence="4" id="KW-1185">Reference proteome</keyword>
<evidence type="ECO:0000259" key="2">
    <source>
        <dbReference type="Pfam" id="PF01726"/>
    </source>
</evidence>
<feature type="region of interest" description="Disordered" evidence="1">
    <location>
        <begin position="9"/>
        <end position="30"/>
    </location>
</feature>
<dbReference type="InterPro" id="IPR036388">
    <property type="entry name" value="WH-like_DNA-bd_sf"/>
</dbReference>
<accession>A0A124IA77</accession>
<dbReference type="Proteomes" id="UP000053429">
    <property type="component" value="Unassembled WGS sequence"/>
</dbReference>
<feature type="domain" description="LexA repressor DNA-binding" evidence="2">
    <location>
        <begin position="30"/>
        <end position="91"/>
    </location>
</feature>
<dbReference type="AlphaFoldDB" id="A0A124IA77"/>
<dbReference type="Pfam" id="PF01726">
    <property type="entry name" value="LexA_DNA_bind"/>
    <property type="match status" value="1"/>
</dbReference>
<evidence type="ECO:0000313" key="4">
    <source>
        <dbReference type="Proteomes" id="UP000053429"/>
    </source>
</evidence>
<reference evidence="3 4" key="1">
    <citation type="submission" date="2015-10" db="EMBL/GenBank/DDBJ databases">
        <title>Draft genome sequence of Streptomyces caeruleatus NRRL B-24802, type strain for the species Streptomyces caeruleatus.</title>
        <authorList>
            <person name="Ruckert C."/>
            <person name="Winkler A."/>
            <person name="Kalinowski J."/>
            <person name="Kampfer P."/>
            <person name="Glaeser S."/>
        </authorList>
    </citation>
    <scope>NUCLEOTIDE SEQUENCE [LARGE SCALE GENOMIC DNA]</scope>
    <source>
        <strain evidence="3 4">NRRL B-24802</strain>
    </source>
</reference>
<dbReference type="PANTHER" id="PTHR33516">
    <property type="entry name" value="LEXA REPRESSOR"/>
    <property type="match status" value="1"/>
</dbReference>
<dbReference type="OrthoDB" id="9778962at2"/>
<sequence>MTNDVLLVADGSAPEATDDTATRHTTAPPELTERQRRIIAFIGDATKEQGYPPSLREIGDAAGLTSTSSVTRQLSLLQKMGLIAYDAGRSRSYRIVADPPAAPAPSIPAPGHAECCPQQIGVSDGEEPIVLRVVLDPPHRQALLDGALVTVQRLPVVDAHTSTFPGRAVFGQVTAVAYPVDSPHP</sequence>